<organism evidence="1 2">
    <name type="scientific">Saccharibacillus endophyticus</name>
    <dbReference type="NCBI Taxonomy" id="2060666"/>
    <lineage>
        <taxon>Bacteria</taxon>
        <taxon>Bacillati</taxon>
        <taxon>Bacillota</taxon>
        <taxon>Bacilli</taxon>
        <taxon>Bacillales</taxon>
        <taxon>Paenibacillaceae</taxon>
        <taxon>Saccharibacillus</taxon>
    </lineage>
</organism>
<comment type="caution">
    <text evidence="1">The sequence shown here is derived from an EMBL/GenBank/DDBJ whole genome shotgun (WGS) entry which is preliminary data.</text>
</comment>
<name>A0ABQ1ZW70_9BACL</name>
<gene>
    <name evidence="1" type="ORF">GCM10007362_25110</name>
</gene>
<accession>A0ABQ1ZW70</accession>
<keyword evidence="2" id="KW-1185">Reference proteome</keyword>
<dbReference type="Proteomes" id="UP000605427">
    <property type="component" value="Unassembled WGS sequence"/>
</dbReference>
<reference evidence="2" key="1">
    <citation type="journal article" date="2019" name="Int. J. Syst. Evol. Microbiol.">
        <title>The Global Catalogue of Microorganisms (GCM) 10K type strain sequencing project: providing services to taxonomists for standard genome sequencing and annotation.</title>
        <authorList>
            <consortium name="The Broad Institute Genomics Platform"/>
            <consortium name="The Broad Institute Genome Sequencing Center for Infectious Disease"/>
            <person name="Wu L."/>
            <person name="Ma J."/>
        </authorList>
    </citation>
    <scope>NUCLEOTIDE SEQUENCE [LARGE SCALE GENOMIC DNA]</scope>
    <source>
        <strain evidence="2">CCM 8702</strain>
    </source>
</reference>
<dbReference type="RefSeq" id="WP_268239458.1">
    <property type="nucleotide sequence ID" value="NZ_BMDD01000003.1"/>
</dbReference>
<dbReference type="EMBL" id="BMDD01000003">
    <property type="protein sequence ID" value="GGH78991.1"/>
    <property type="molecule type" value="Genomic_DNA"/>
</dbReference>
<protein>
    <recommendedName>
        <fullName evidence="3">GNAT family N-acetyltransferase</fullName>
    </recommendedName>
</protein>
<evidence type="ECO:0000313" key="2">
    <source>
        <dbReference type="Proteomes" id="UP000605427"/>
    </source>
</evidence>
<evidence type="ECO:0008006" key="3">
    <source>
        <dbReference type="Google" id="ProtNLM"/>
    </source>
</evidence>
<proteinExistence type="predicted"/>
<evidence type="ECO:0000313" key="1">
    <source>
        <dbReference type="EMBL" id="GGH78991.1"/>
    </source>
</evidence>
<sequence length="43" mass="5025">MQFRLLDVTTEQQLQSCRDIRFTVFVEEQGVPLAGLILARSEW</sequence>